<feature type="compositionally biased region" description="Low complexity" evidence="1">
    <location>
        <begin position="171"/>
        <end position="183"/>
    </location>
</feature>
<protein>
    <submittedName>
        <fullName evidence="2">Uncharacterized protein</fullName>
    </submittedName>
</protein>
<dbReference type="AlphaFoldDB" id="A0A1B8B6Y0"/>
<dbReference type="STRING" id="36050.A0A1B8B6Y0"/>
<organism evidence="2 3">
    <name type="scientific">Fusarium poae</name>
    <dbReference type="NCBI Taxonomy" id="36050"/>
    <lineage>
        <taxon>Eukaryota</taxon>
        <taxon>Fungi</taxon>
        <taxon>Dikarya</taxon>
        <taxon>Ascomycota</taxon>
        <taxon>Pezizomycotina</taxon>
        <taxon>Sordariomycetes</taxon>
        <taxon>Hypocreomycetidae</taxon>
        <taxon>Hypocreales</taxon>
        <taxon>Nectriaceae</taxon>
        <taxon>Fusarium</taxon>
    </lineage>
</organism>
<feature type="compositionally biased region" description="Low complexity" evidence="1">
    <location>
        <begin position="195"/>
        <end position="214"/>
    </location>
</feature>
<feature type="region of interest" description="Disordered" evidence="1">
    <location>
        <begin position="87"/>
        <end position="264"/>
    </location>
</feature>
<feature type="compositionally biased region" description="Polar residues" evidence="1">
    <location>
        <begin position="19"/>
        <end position="43"/>
    </location>
</feature>
<proteinExistence type="predicted"/>
<reference evidence="2 3" key="1">
    <citation type="submission" date="2016-06" db="EMBL/GenBank/DDBJ databases">
        <title>Living apart together: crosstalk between the core and supernumerary genomes in a fungal plant pathogen.</title>
        <authorList>
            <person name="Vanheule A."/>
            <person name="Audenaert K."/>
            <person name="Warris S."/>
            <person name="Van De Geest H."/>
            <person name="Schijlen E."/>
            <person name="Hofte M."/>
            <person name="De Saeger S."/>
            <person name="Haesaert G."/>
            <person name="Waalwijk C."/>
            <person name="Van Der Lee T."/>
        </authorList>
    </citation>
    <scope>NUCLEOTIDE SEQUENCE [LARGE SCALE GENOMIC DNA]</scope>
    <source>
        <strain evidence="2 3">2516</strain>
    </source>
</reference>
<feature type="compositionally biased region" description="Low complexity" evidence="1">
    <location>
        <begin position="133"/>
        <end position="143"/>
    </location>
</feature>
<gene>
    <name evidence="2" type="ORF">FPOA_02394</name>
</gene>
<keyword evidence="3" id="KW-1185">Reference proteome</keyword>
<comment type="caution">
    <text evidence="2">The sequence shown here is derived from an EMBL/GenBank/DDBJ whole genome shotgun (WGS) entry which is preliminary data.</text>
</comment>
<dbReference type="OMA" id="INPRNSC"/>
<name>A0A1B8B6Y0_FUSPO</name>
<accession>A0A1B8B6Y0</accession>
<feature type="region of interest" description="Disordered" evidence="1">
    <location>
        <begin position="1"/>
        <end position="49"/>
    </location>
</feature>
<sequence length="264" mass="29132">MANLYSFPEQTQRHLRPSLTPSTDPQSQEAQAYQSMSEPTFSPTGLLGDRYDLLRQEMVERSRAAMQRPRESPFNGGLLGALDEYENQQAERPRGQRSSSDTWGVGVGLSRVPSRRSYRGSGDFQYPNRPRRTSSVSSTRTDSLYCAQTGVTPPPLLDMSSTVPQRQPPWRGTSGRGIRSSTGQPLLSLAGNSGSSWDTPSSLSRSRSMVVRPSGIERSDTWPDGEGSTKLNRRVSSATTPARPTARNDAARLEPVRRGTLRRC</sequence>
<dbReference type="EMBL" id="LYXU01000001">
    <property type="protein sequence ID" value="OBS28456.1"/>
    <property type="molecule type" value="Genomic_DNA"/>
</dbReference>
<evidence type="ECO:0000313" key="3">
    <source>
        <dbReference type="Proteomes" id="UP000091967"/>
    </source>
</evidence>
<evidence type="ECO:0000256" key="1">
    <source>
        <dbReference type="SAM" id="MobiDB-lite"/>
    </source>
</evidence>
<evidence type="ECO:0000313" key="2">
    <source>
        <dbReference type="EMBL" id="OBS28456.1"/>
    </source>
</evidence>
<dbReference type="Proteomes" id="UP000091967">
    <property type="component" value="Unassembled WGS sequence"/>
</dbReference>